<evidence type="ECO:0000313" key="4">
    <source>
        <dbReference type="Proteomes" id="UP000002247"/>
    </source>
</evidence>
<proteinExistence type="predicted"/>
<organism evidence="3 4">
    <name type="scientific">Segniliparus rotundus (strain ATCC BAA-972 / CDC 1076 / CIP 108378 / DSM 44985 / JCM 13578)</name>
    <dbReference type="NCBI Taxonomy" id="640132"/>
    <lineage>
        <taxon>Bacteria</taxon>
        <taxon>Bacillati</taxon>
        <taxon>Actinomycetota</taxon>
        <taxon>Actinomycetes</taxon>
        <taxon>Mycobacteriales</taxon>
        <taxon>Segniliparaceae</taxon>
        <taxon>Segniliparus</taxon>
    </lineage>
</organism>
<dbReference type="eggNOG" id="COG3467">
    <property type="taxonomic scope" value="Bacteria"/>
</dbReference>
<dbReference type="InterPro" id="IPR052019">
    <property type="entry name" value="F420H2_bilvrd_red/Heme_oxyg"/>
</dbReference>
<dbReference type="STRING" id="640132.Srot_1451"/>
<protein>
    <submittedName>
        <fullName evidence="3">Putative F420-dependent enzyme</fullName>
    </submittedName>
</protein>
<dbReference type="EMBL" id="CP001958">
    <property type="protein sequence ID" value="ADG97914.1"/>
    <property type="molecule type" value="Genomic_DNA"/>
</dbReference>
<dbReference type="PANTHER" id="PTHR35176">
    <property type="entry name" value="HEME OXYGENASE HI_0854-RELATED"/>
    <property type="match status" value="1"/>
</dbReference>
<name>D6Z7I4_SEGRD</name>
<dbReference type="Pfam" id="PF01243">
    <property type="entry name" value="PNPOx_N"/>
    <property type="match status" value="1"/>
</dbReference>
<dbReference type="KEGG" id="srt:Srot_1451"/>
<keyword evidence="1" id="KW-0560">Oxidoreductase</keyword>
<dbReference type="InterPro" id="IPR019920">
    <property type="entry name" value="F420-binding_dom_put"/>
</dbReference>
<dbReference type="Proteomes" id="UP000002247">
    <property type="component" value="Chromosome"/>
</dbReference>
<dbReference type="AlphaFoldDB" id="D6Z7I4"/>
<evidence type="ECO:0000313" key="3">
    <source>
        <dbReference type="EMBL" id="ADG97914.1"/>
    </source>
</evidence>
<dbReference type="SUPFAM" id="SSF50475">
    <property type="entry name" value="FMN-binding split barrel"/>
    <property type="match status" value="1"/>
</dbReference>
<reference evidence="3 4" key="1">
    <citation type="journal article" date="2010" name="Stand. Genomic Sci.">
        <title>Complete genome sequence of Segniliparus rotundus type strain (CDC 1076).</title>
        <authorList>
            <person name="Sikorski J."/>
            <person name="Lapidus A."/>
            <person name="Copeland A."/>
            <person name="Misra M."/>
            <person name="Glavina Del Rio T."/>
            <person name="Nolan M."/>
            <person name="Lucas S."/>
            <person name="Chen F."/>
            <person name="Tice H."/>
            <person name="Cheng J.F."/>
            <person name="Jando M."/>
            <person name="Schneider S."/>
            <person name="Bruce D."/>
            <person name="Goodwin L."/>
            <person name="Pitluck S."/>
            <person name="Liolios K."/>
            <person name="Mikhailova N."/>
            <person name="Pati A."/>
            <person name="Ivanova N."/>
            <person name="Mavromatis K."/>
            <person name="Chen A."/>
            <person name="Palaniappan K."/>
            <person name="Chertkov O."/>
            <person name="Land M."/>
            <person name="Hauser L."/>
            <person name="Chang Y.J."/>
            <person name="Jeffries C.D."/>
            <person name="Brettin T."/>
            <person name="Detter J.C."/>
            <person name="Han C."/>
            <person name="Rohde M."/>
            <person name="Goker M."/>
            <person name="Bristow J."/>
            <person name="Eisen J.A."/>
            <person name="Markowitz V."/>
            <person name="Hugenholtz P."/>
            <person name="Kyrpides N.C."/>
            <person name="Klenk H.P."/>
        </authorList>
    </citation>
    <scope>NUCLEOTIDE SEQUENCE [LARGE SCALE GENOMIC DNA]</scope>
    <source>
        <strain evidence="4">ATCC BAA-972 / CDC 1076 / CIP 108378 / DSM 44985 / JCM 13578</strain>
    </source>
</reference>
<evidence type="ECO:0000256" key="1">
    <source>
        <dbReference type="ARBA" id="ARBA00023002"/>
    </source>
</evidence>
<dbReference type="NCBIfam" id="TIGR03618">
    <property type="entry name" value="Rv1155_F420"/>
    <property type="match status" value="1"/>
</dbReference>
<dbReference type="PANTHER" id="PTHR35176:SF6">
    <property type="entry name" value="HEME OXYGENASE HI_0854-RELATED"/>
    <property type="match status" value="1"/>
</dbReference>
<sequence length="143" mass="16320">MAELTDPDVTEFLSKGDRNGKLSYLRADRRPVIVPVWFIVEHGEILFFTARQSAKAKAFAEDPRVAFLVDDDRPPYSYVSVAGVVAPDGASERRDELMSKIVERYTPQENVQKTLDYFKSQDEALYRIRATKVQAKFDLMNAL</sequence>
<accession>D6Z7I4</accession>
<dbReference type="InterPro" id="IPR012349">
    <property type="entry name" value="Split_barrel_FMN-bd"/>
</dbReference>
<dbReference type="GO" id="GO:0005829">
    <property type="term" value="C:cytosol"/>
    <property type="evidence" value="ECO:0007669"/>
    <property type="project" value="TreeGrafter"/>
</dbReference>
<evidence type="ECO:0000259" key="2">
    <source>
        <dbReference type="Pfam" id="PF01243"/>
    </source>
</evidence>
<dbReference type="GO" id="GO:0070967">
    <property type="term" value="F:coenzyme F420 binding"/>
    <property type="evidence" value="ECO:0007669"/>
    <property type="project" value="TreeGrafter"/>
</dbReference>
<dbReference type="HOGENOM" id="CLU_123922_2_0_11"/>
<keyword evidence="4" id="KW-1185">Reference proteome</keyword>
<dbReference type="Gene3D" id="2.30.110.10">
    <property type="entry name" value="Electron Transport, Fmn-binding Protein, Chain A"/>
    <property type="match status" value="1"/>
</dbReference>
<gene>
    <name evidence="3" type="ordered locus">Srot_1451</name>
</gene>
<dbReference type="InterPro" id="IPR011576">
    <property type="entry name" value="Pyridox_Oxase_N"/>
</dbReference>
<feature type="domain" description="Pyridoxamine 5'-phosphate oxidase N-terminal" evidence="2">
    <location>
        <begin position="25"/>
        <end position="134"/>
    </location>
</feature>
<dbReference type="GO" id="GO:0016627">
    <property type="term" value="F:oxidoreductase activity, acting on the CH-CH group of donors"/>
    <property type="evidence" value="ECO:0007669"/>
    <property type="project" value="TreeGrafter"/>
</dbReference>
<dbReference type="RefSeq" id="WP_013138367.1">
    <property type="nucleotide sequence ID" value="NC_014168.1"/>
</dbReference>